<dbReference type="EMBL" id="JACCBV010000001">
    <property type="protein sequence ID" value="NYE19468.1"/>
    <property type="molecule type" value="Genomic_DNA"/>
</dbReference>
<dbReference type="AlphaFoldDB" id="A0A7Y9GMZ1"/>
<comment type="caution">
    <text evidence="2">The sequence shown here is derived from an EMBL/GenBank/DDBJ whole genome shotgun (WGS) entry which is preliminary data.</text>
</comment>
<evidence type="ECO:0000313" key="2">
    <source>
        <dbReference type="EMBL" id="NYE19468.1"/>
    </source>
</evidence>
<sequence length="255" mass="28071">MTEDLTKWVKIVGELLIPETVDAEGITDPEWAFTVDARLVFDTRTMVYEIVRITLRTDHQESTTPITATGIRQLSLKRLSDLIFQGDLPVIAISLEKLTSLSELGTIGIAPLVHSAGRRPTPEVLETVAMFYALYFAYKSNPTQMISRLMKIPPRTASHWVSLARARGYLSSDPTKSVDTVEIIEAEKALSHAIGPVSEPATEHMDYKPRGRAVSVKGRTGQEISAKSHRSGGKKLSPDSVSASWRGVEVPSEDD</sequence>
<evidence type="ECO:0000256" key="1">
    <source>
        <dbReference type="SAM" id="MobiDB-lite"/>
    </source>
</evidence>
<protein>
    <submittedName>
        <fullName evidence="2">Uncharacterized protein</fullName>
    </submittedName>
</protein>
<keyword evidence="3" id="KW-1185">Reference proteome</keyword>
<dbReference type="RefSeq" id="WP_179488837.1">
    <property type="nucleotide sequence ID" value="NZ_JACCBV010000001.1"/>
</dbReference>
<dbReference type="Proteomes" id="UP000576969">
    <property type="component" value="Unassembled WGS sequence"/>
</dbReference>
<name>A0A7Y9GMZ1_9MICO</name>
<reference evidence="2 3" key="1">
    <citation type="submission" date="2020-07" db="EMBL/GenBank/DDBJ databases">
        <title>Sequencing the genomes of 1000 actinobacteria strains.</title>
        <authorList>
            <person name="Klenk H.-P."/>
        </authorList>
    </citation>
    <scope>NUCLEOTIDE SEQUENCE [LARGE SCALE GENOMIC DNA]</scope>
    <source>
        <strain evidence="2 3">DSM 24662</strain>
    </source>
</reference>
<evidence type="ECO:0000313" key="3">
    <source>
        <dbReference type="Proteomes" id="UP000576969"/>
    </source>
</evidence>
<organism evidence="2 3">
    <name type="scientific">Microbacterium immunditiarum</name>
    <dbReference type="NCBI Taxonomy" id="337480"/>
    <lineage>
        <taxon>Bacteria</taxon>
        <taxon>Bacillati</taxon>
        <taxon>Actinomycetota</taxon>
        <taxon>Actinomycetes</taxon>
        <taxon>Micrococcales</taxon>
        <taxon>Microbacteriaceae</taxon>
        <taxon>Microbacterium</taxon>
    </lineage>
</organism>
<accession>A0A7Y9GMZ1</accession>
<proteinExistence type="predicted"/>
<gene>
    <name evidence="2" type="ORF">BJ991_001496</name>
</gene>
<feature type="region of interest" description="Disordered" evidence="1">
    <location>
        <begin position="199"/>
        <end position="255"/>
    </location>
</feature>